<organism evidence="1 2">
    <name type="scientific">Cohaesibacter celericrescens</name>
    <dbReference type="NCBI Taxonomy" id="2067669"/>
    <lineage>
        <taxon>Bacteria</taxon>
        <taxon>Pseudomonadati</taxon>
        <taxon>Pseudomonadota</taxon>
        <taxon>Alphaproteobacteria</taxon>
        <taxon>Hyphomicrobiales</taxon>
        <taxon>Cohaesibacteraceae</taxon>
    </lineage>
</organism>
<dbReference type="Proteomes" id="UP000234881">
    <property type="component" value="Unassembled WGS sequence"/>
</dbReference>
<gene>
    <name evidence="1" type="ORF">C0081_18935</name>
</gene>
<name>A0A2N5XML2_9HYPH</name>
<keyword evidence="2" id="KW-1185">Reference proteome</keyword>
<dbReference type="PANTHER" id="PTHR34309">
    <property type="entry name" value="SLR1406 PROTEIN"/>
    <property type="match status" value="1"/>
</dbReference>
<dbReference type="SUPFAM" id="SSF143744">
    <property type="entry name" value="GlcG-like"/>
    <property type="match status" value="1"/>
</dbReference>
<dbReference type="Pfam" id="PF03928">
    <property type="entry name" value="HbpS-like"/>
    <property type="match status" value="1"/>
</dbReference>
<dbReference type="OrthoDB" id="9815788at2"/>
<dbReference type="RefSeq" id="WP_101535417.1">
    <property type="nucleotide sequence ID" value="NZ_PKUQ01000047.1"/>
</dbReference>
<dbReference type="AlphaFoldDB" id="A0A2N5XML2"/>
<dbReference type="Gene3D" id="3.30.450.150">
    <property type="entry name" value="Haem-degrading domain"/>
    <property type="match status" value="1"/>
</dbReference>
<dbReference type="EMBL" id="PKUQ01000047">
    <property type="protein sequence ID" value="PLW75715.1"/>
    <property type="molecule type" value="Genomic_DNA"/>
</dbReference>
<protein>
    <recommendedName>
        <fullName evidence="3">Heme-binding protein</fullName>
    </recommendedName>
</protein>
<dbReference type="InterPro" id="IPR038084">
    <property type="entry name" value="PduO/GlcC-like_sf"/>
</dbReference>
<dbReference type="InterPro" id="IPR005624">
    <property type="entry name" value="PduO/GlcC-like"/>
</dbReference>
<accession>A0A2N5XML2</accession>
<evidence type="ECO:0000313" key="1">
    <source>
        <dbReference type="EMBL" id="PLW75715.1"/>
    </source>
</evidence>
<proteinExistence type="predicted"/>
<dbReference type="PANTHER" id="PTHR34309:SF1">
    <property type="entry name" value="PROTEIN GLCG"/>
    <property type="match status" value="1"/>
</dbReference>
<sequence length="133" mass="13329">MRTVEQIELADATAAVAAAKAEATSNGWAVSVAVTDAGGHLLAYERMDGAAASSGEIACEKARTSSIFRAPTGGLEDKIKDRLAILSLPNGMPMRGGIPIVVNGTVVGAVGVSGLAPHQDDQVATAAVAMLSA</sequence>
<evidence type="ECO:0008006" key="3">
    <source>
        <dbReference type="Google" id="ProtNLM"/>
    </source>
</evidence>
<evidence type="ECO:0000313" key="2">
    <source>
        <dbReference type="Proteomes" id="UP000234881"/>
    </source>
</evidence>
<reference evidence="1 2" key="1">
    <citation type="submission" date="2018-01" db="EMBL/GenBank/DDBJ databases">
        <title>The draft genome sequence of Cohaesibacter sp. H1304.</title>
        <authorList>
            <person name="Wang N.-N."/>
            <person name="Du Z.-J."/>
        </authorList>
    </citation>
    <scope>NUCLEOTIDE SEQUENCE [LARGE SCALE GENOMIC DNA]</scope>
    <source>
        <strain evidence="1 2">H1304</strain>
    </source>
</reference>
<comment type="caution">
    <text evidence="1">The sequence shown here is derived from an EMBL/GenBank/DDBJ whole genome shotgun (WGS) entry which is preliminary data.</text>
</comment>
<dbReference type="InterPro" id="IPR052517">
    <property type="entry name" value="GlcG_carb_metab_protein"/>
</dbReference>